<name>A0A1B2I6M1_9BACT</name>
<dbReference type="GO" id="GO:0016874">
    <property type="term" value="F:ligase activity"/>
    <property type="evidence" value="ECO:0007669"/>
    <property type="project" value="UniProtKB-KW"/>
</dbReference>
<dbReference type="EMBL" id="CP016757">
    <property type="protein sequence ID" value="ANZ45615.1"/>
    <property type="molecule type" value="Genomic_DNA"/>
</dbReference>
<dbReference type="GeneID" id="83058441"/>
<reference evidence="2" key="1">
    <citation type="submission" date="2016-08" db="EMBL/GenBank/DDBJ databases">
        <title>Complete genome of Cloacibacillus porcorum.</title>
        <authorList>
            <person name="Looft T."/>
            <person name="Bayles D.O."/>
            <person name="Alt D.P."/>
        </authorList>
    </citation>
    <scope>NUCLEOTIDE SEQUENCE [LARGE SCALE GENOMIC DNA]</scope>
    <source>
        <strain evidence="2">CL-84</strain>
    </source>
</reference>
<evidence type="ECO:0000313" key="3">
    <source>
        <dbReference type="Proteomes" id="UP000093044"/>
    </source>
</evidence>
<dbReference type="AlphaFoldDB" id="A0A1B2I6M1"/>
<gene>
    <name evidence="2" type="ORF">BED41_11350</name>
</gene>
<sequence length="393" mass="43575">MRYVGTVSRGIRLPVVTRGADIVKIISDSIINAAESERDKFEMRDHDIVGVTESLVARSQGNYVTLEDISNDVAKKFPAGDVAVICPILSRNRFHQLLRGMVKGIKGHVHVILTYPSDEVGNQIIEPMNYYLNSAKLSGECFDEKEYYEIFGEYKHPFTGVDYVQLYKSIDPGRVSVHFSNNPLSALKFAKQVIVASIHTRQIHRDILEKGGAERVVTMDQICSEPARPGAGYNEDYGLLGSNYTNDESVKLFPRDCGEFVNKLQAELKERTGKEIEVLVYGDGAFKDPVCGIWELADPVVSPGYTEGLNGMPKEIKFKYVADNAGEKDPTAAVEEAIRAKNRLDKFGHSTLGTTPRRLTDLVGSLCDLTSGSGDKGTPVIYIQGYFDNYLDD</sequence>
<proteinExistence type="predicted"/>
<dbReference type="Pfam" id="PF01996">
    <property type="entry name" value="F420_ligase"/>
    <property type="match status" value="1"/>
</dbReference>
<dbReference type="RefSeq" id="WP_066746254.1">
    <property type="nucleotide sequence ID" value="NZ_CP016757.1"/>
</dbReference>
<protein>
    <submittedName>
        <fullName evidence="2">F420-0--gamma-glutamyl ligase</fullName>
    </submittedName>
</protein>
<feature type="domain" description="Coenzyme F420:L-glutamate ligase-like" evidence="1">
    <location>
        <begin position="10"/>
        <end position="385"/>
    </location>
</feature>
<evidence type="ECO:0000259" key="1">
    <source>
        <dbReference type="Pfam" id="PF01996"/>
    </source>
</evidence>
<dbReference type="Proteomes" id="UP000093044">
    <property type="component" value="Chromosome"/>
</dbReference>
<evidence type="ECO:0000313" key="2">
    <source>
        <dbReference type="EMBL" id="ANZ45615.1"/>
    </source>
</evidence>
<keyword evidence="2" id="KW-0436">Ligase</keyword>
<dbReference type="Gene3D" id="3.30.1330.100">
    <property type="entry name" value="CofE-like"/>
    <property type="match status" value="1"/>
</dbReference>
<dbReference type="SUPFAM" id="SSF144010">
    <property type="entry name" value="CofE-like"/>
    <property type="match status" value="1"/>
</dbReference>
<dbReference type="STRING" id="1197717.BED41_11350"/>
<dbReference type="InterPro" id="IPR002847">
    <property type="entry name" value="F420-0_gamma-glut_ligase-dom"/>
</dbReference>
<dbReference type="OrthoDB" id="950at2"/>
<accession>A0A1B2I6M1</accession>
<dbReference type="KEGG" id="cpor:BED41_11350"/>
<keyword evidence="3" id="KW-1185">Reference proteome</keyword>
<organism evidence="2 3">
    <name type="scientific">Cloacibacillus porcorum</name>
    <dbReference type="NCBI Taxonomy" id="1197717"/>
    <lineage>
        <taxon>Bacteria</taxon>
        <taxon>Thermotogati</taxon>
        <taxon>Synergistota</taxon>
        <taxon>Synergistia</taxon>
        <taxon>Synergistales</taxon>
        <taxon>Synergistaceae</taxon>
        <taxon>Cloacibacillus</taxon>
    </lineage>
</organism>